<dbReference type="Pfam" id="PF00356">
    <property type="entry name" value="LacI"/>
    <property type="match status" value="1"/>
</dbReference>
<dbReference type="InterPro" id="IPR046335">
    <property type="entry name" value="LacI/GalR-like_sensor"/>
</dbReference>
<dbReference type="Pfam" id="PF13377">
    <property type="entry name" value="Peripla_BP_3"/>
    <property type="match status" value="1"/>
</dbReference>
<dbReference type="AlphaFoldDB" id="A0A1M7G0R7"/>
<evidence type="ECO:0000313" key="7">
    <source>
        <dbReference type="Proteomes" id="UP000093508"/>
    </source>
</evidence>
<evidence type="ECO:0000256" key="2">
    <source>
        <dbReference type="ARBA" id="ARBA00023125"/>
    </source>
</evidence>
<dbReference type="GO" id="GO:0003700">
    <property type="term" value="F:DNA-binding transcription factor activity"/>
    <property type="evidence" value="ECO:0007669"/>
    <property type="project" value="TreeGrafter"/>
</dbReference>
<keyword evidence="3" id="KW-0804">Transcription</keyword>
<dbReference type="PROSITE" id="PS00356">
    <property type="entry name" value="HTH_LACI_1"/>
    <property type="match status" value="1"/>
</dbReference>
<dbReference type="PRINTS" id="PR00036">
    <property type="entry name" value="HTHLACI"/>
</dbReference>
<dbReference type="InterPro" id="IPR000843">
    <property type="entry name" value="HTH_LacI"/>
</dbReference>
<protein>
    <submittedName>
        <fullName evidence="5 6">Transcriptional regulator</fullName>
    </submittedName>
</protein>
<dbReference type="GO" id="GO:0000976">
    <property type="term" value="F:transcription cis-regulatory region binding"/>
    <property type="evidence" value="ECO:0007669"/>
    <property type="project" value="TreeGrafter"/>
</dbReference>
<name>A0A1M7G0R7_9FLAO</name>
<reference evidence="5 7" key="1">
    <citation type="submission" date="2016-07" db="EMBL/GenBank/DDBJ databases">
        <authorList>
            <person name="Jeong J.-J."/>
            <person name="Kim D.W."/>
            <person name="Sang M.K."/>
            <person name="Choi I.-G."/>
            <person name="Kim K.D."/>
        </authorList>
    </citation>
    <scope>NUCLEOTIDE SEQUENCE [LARGE SCALE GENOMIC DNA]</scope>
    <source>
        <strain evidence="5 7">C-26</strain>
    </source>
</reference>
<dbReference type="SMART" id="SM00354">
    <property type="entry name" value="HTH_LACI"/>
    <property type="match status" value="1"/>
</dbReference>
<accession>A0A1M7G0R7</accession>
<proteinExistence type="predicted"/>
<evidence type="ECO:0000313" key="6">
    <source>
        <dbReference type="EMBL" id="SHM09527.1"/>
    </source>
</evidence>
<dbReference type="EMBL" id="MAYF01000021">
    <property type="protein sequence ID" value="OCA80196.1"/>
    <property type="molecule type" value="Genomic_DNA"/>
</dbReference>
<gene>
    <name evidence="5" type="ORF">BBH99_16425</name>
    <name evidence="6" type="ORF">SAMN05444407_109121</name>
</gene>
<feature type="domain" description="HTH lacI-type" evidence="4">
    <location>
        <begin position="4"/>
        <end position="60"/>
    </location>
</feature>
<dbReference type="InterPro" id="IPR028082">
    <property type="entry name" value="Peripla_BP_I"/>
</dbReference>
<organism evidence="6 8">
    <name type="scientific">Chryseobacterium contaminans</name>
    <dbReference type="NCBI Taxonomy" id="1423959"/>
    <lineage>
        <taxon>Bacteria</taxon>
        <taxon>Pseudomonadati</taxon>
        <taxon>Bacteroidota</taxon>
        <taxon>Flavobacteriia</taxon>
        <taxon>Flavobacteriales</taxon>
        <taxon>Weeksellaceae</taxon>
        <taxon>Chryseobacterium group</taxon>
        <taxon>Chryseobacterium</taxon>
    </lineage>
</organism>
<dbReference type="EMBL" id="FRBM01000009">
    <property type="protein sequence ID" value="SHM09527.1"/>
    <property type="molecule type" value="Genomic_DNA"/>
</dbReference>
<dbReference type="Gene3D" id="3.40.50.2300">
    <property type="match status" value="2"/>
</dbReference>
<evidence type="ECO:0000313" key="8">
    <source>
        <dbReference type="Proteomes" id="UP000184069"/>
    </source>
</evidence>
<dbReference type="RefSeq" id="WP_066691442.1">
    <property type="nucleotide sequence ID" value="NZ_FRBM01000009.1"/>
</dbReference>
<dbReference type="OrthoDB" id="9803256at2"/>
<dbReference type="PANTHER" id="PTHR30146:SF109">
    <property type="entry name" value="HTH-TYPE TRANSCRIPTIONAL REGULATOR GALS"/>
    <property type="match status" value="1"/>
</dbReference>
<dbReference type="PANTHER" id="PTHR30146">
    <property type="entry name" value="LACI-RELATED TRANSCRIPTIONAL REPRESSOR"/>
    <property type="match status" value="1"/>
</dbReference>
<evidence type="ECO:0000256" key="3">
    <source>
        <dbReference type="ARBA" id="ARBA00023163"/>
    </source>
</evidence>
<dbReference type="Gene3D" id="1.10.260.40">
    <property type="entry name" value="lambda repressor-like DNA-binding domains"/>
    <property type="match status" value="1"/>
</dbReference>
<dbReference type="Proteomes" id="UP000093508">
    <property type="component" value="Unassembled WGS sequence"/>
</dbReference>
<keyword evidence="1" id="KW-0805">Transcription regulation</keyword>
<reference evidence="6 8" key="2">
    <citation type="submission" date="2016-11" db="EMBL/GenBank/DDBJ databases">
        <authorList>
            <person name="Jaros S."/>
            <person name="Januszkiewicz K."/>
            <person name="Wedrychowicz H."/>
        </authorList>
    </citation>
    <scope>NUCLEOTIDE SEQUENCE [LARGE SCALE GENOMIC DNA]</scope>
    <source>
        <strain evidence="6 8">DSM 27621</strain>
    </source>
</reference>
<evidence type="ECO:0000313" key="5">
    <source>
        <dbReference type="EMBL" id="OCA80196.1"/>
    </source>
</evidence>
<dbReference type="PROSITE" id="PS50932">
    <property type="entry name" value="HTH_LACI_2"/>
    <property type="match status" value="1"/>
</dbReference>
<dbReference type="SUPFAM" id="SSF47413">
    <property type="entry name" value="lambda repressor-like DNA-binding domains"/>
    <property type="match status" value="1"/>
</dbReference>
<sequence>MKRPSIKDIATLAGVSVATVSYVLNKKEGQRISEETRKKIFEIAETINYTPNKIAKSLKTNTTKLLGLIVADISNEFYSHMARHLEDKALKLGYTLIIGSSDENAEKFKKLTELFSQQQVDGMIVAPVAGSENTLENLINSKYPIVTIDRYLKEVNIAGITINNQEIAESTTNLLIKKNFHKIIYIGYKTELPHLLDRQYGFEKAIKSSNQPVEVQYLLVGLENIAQEVHLELENMIGKEPENTALYFSSNKLAVAGLSYIVKNNIKVPEQVSVVAFDETDAYDLFPTEITYIQQPIEEMAEEAIKLLDGQINTYTATAKRVTLSAKLVAKASLK</sequence>
<dbReference type="Proteomes" id="UP000184069">
    <property type="component" value="Unassembled WGS sequence"/>
</dbReference>
<evidence type="ECO:0000256" key="1">
    <source>
        <dbReference type="ARBA" id="ARBA00023015"/>
    </source>
</evidence>
<evidence type="ECO:0000259" key="4">
    <source>
        <dbReference type="PROSITE" id="PS50932"/>
    </source>
</evidence>
<dbReference type="STRING" id="1423959.SAMN05444407_109121"/>
<keyword evidence="2" id="KW-0238">DNA-binding</keyword>
<keyword evidence="7" id="KW-1185">Reference proteome</keyword>
<dbReference type="SUPFAM" id="SSF53822">
    <property type="entry name" value="Periplasmic binding protein-like I"/>
    <property type="match status" value="1"/>
</dbReference>
<dbReference type="InterPro" id="IPR010982">
    <property type="entry name" value="Lambda_DNA-bd_dom_sf"/>
</dbReference>
<dbReference type="CDD" id="cd01392">
    <property type="entry name" value="HTH_LacI"/>
    <property type="match status" value="1"/>
</dbReference>